<feature type="binding site" evidence="13">
    <location>
        <position position="282"/>
    </location>
    <ligand>
        <name>Zn(2+)</name>
        <dbReference type="ChEBI" id="CHEBI:29105"/>
        <note>catalytic</note>
    </ligand>
</feature>
<keyword evidence="9 13" id="KW-0694">RNA-binding</keyword>
<dbReference type="CDD" id="cd00860">
    <property type="entry name" value="ThrRS_anticodon"/>
    <property type="match status" value="1"/>
</dbReference>
<dbReference type="PRINTS" id="PR01047">
    <property type="entry name" value="TRNASYNTHTHR"/>
</dbReference>
<gene>
    <name evidence="13 15" type="primary">thrS</name>
    <name evidence="15" type="ORF">ERS852480_04783</name>
</gene>
<evidence type="ECO:0000259" key="14">
    <source>
        <dbReference type="PROSITE" id="PS50862"/>
    </source>
</evidence>
<dbReference type="GO" id="GO:0005524">
    <property type="term" value="F:ATP binding"/>
    <property type="evidence" value="ECO:0007669"/>
    <property type="project" value="UniProtKB-UniRule"/>
</dbReference>
<dbReference type="GO" id="GO:0005737">
    <property type="term" value="C:cytoplasm"/>
    <property type="evidence" value="ECO:0007669"/>
    <property type="project" value="UniProtKB-SubCell"/>
</dbReference>
<organism evidence="15 16">
    <name type="scientific">Enterocloster clostridioformis</name>
    <dbReference type="NCBI Taxonomy" id="1531"/>
    <lineage>
        <taxon>Bacteria</taxon>
        <taxon>Bacillati</taxon>
        <taxon>Bacillota</taxon>
        <taxon>Clostridia</taxon>
        <taxon>Lachnospirales</taxon>
        <taxon>Lachnospiraceae</taxon>
        <taxon>Enterocloster</taxon>
    </lineage>
</organism>
<comment type="catalytic activity">
    <reaction evidence="12 13">
        <text>tRNA(Thr) + L-threonine + ATP = L-threonyl-tRNA(Thr) + AMP + diphosphate + H(+)</text>
        <dbReference type="Rhea" id="RHEA:24624"/>
        <dbReference type="Rhea" id="RHEA-COMP:9670"/>
        <dbReference type="Rhea" id="RHEA-COMP:9704"/>
        <dbReference type="ChEBI" id="CHEBI:15378"/>
        <dbReference type="ChEBI" id="CHEBI:30616"/>
        <dbReference type="ChEBI" id="CHEBI:33019"/>
        <dbReference type="ChEBI" id="CHEBI:57926"/>
        <dbReference type="ChEBI" id="CHEBI:78442"/>
        <dbReference type="ChEBI" id="CHEBI:78534"/>
        <dbReference type="ChEBI" id="CHEBI:456215"/>
        <dbReference type="EC" id="6.1.1.3"/>
    </reaction>
</comment>
<dbReference type="GO" id="GO:0046872">
    <property type="term" value="F:metal ion binding"/>
    <property type="evidence" value="ECO:0007669"/>
    <property type="project" value="UniProtKB-KW"/>
</dbReference>
<dbReference type="PROSITE" id="PS50862">
    <property type="entry name" value="AA_TRNA_LIGASE_II"/>
    <property type="match status" value="1"/>
</dbReference>
<evidence type="ECO:0000256" key="10">
    <source>
        <dbReference type="ARBA" id="ARBA00022917"/>
    </source>
</evidence>
<dbReference type="InterPro" id="IPR047246">
    <property type="entry name" value="ThrRS_anticodon"/>
</dbReference>
<dbReference type="AlphaFoldDB" id="A0A174TE24"/>
<dbReference type="PANTHER" id="PTHR11451:SF44">
    <property type="entry name" value="THREONINE--TRNA LIGASE, CHLOROPLASTIC_MITOCHONDRIAL 2"/>
    <property type="match status" value="1"/>
</dbReference>
<dbReference type="InterPro" id="IPR018163">
    <property type="entry name" value="Thr/Ala-tRNA-synth_IIc_edit"/>
</dbReference>
<dbReference type="NCBIfam" id="TIGR00418">
    <property type="entry name" value="thrS"/>
    <property type="match status" value="1"/>
</dbReference>
<evidence type="ECO:0000256" key="5">
    <source>
        <dbReference type="ARBA" id="ARBA00022723"/>
    </source>
</evidence>
<dbReference type="InterPro" id="IPR006195">
    <property type="entry name" value="aa-tRNA-synth_II"/>
</dbReference>
<dbReference type="Pfam" id="PF00587">
    <property type="entry name" value="tRNA-synt_2b"/>
    <property type="match status" value="1"/>
</dbReference>
<comment type="similarity">
    <text evidence="1 13">Belongs to the class-II aminoacyl-tRNA synthetase family.</text>
</comment>
<keyword evidence="10 13" id="KW-0648">Protein biosynthesis</keyword>
<dbReference type="HAMAP" id="MF_00184">
    <property type="entry name" value="Thr_tRNA_synth"/>
    <property type="match status" value="1"/>
</dbReference>
<comment type="subunit">
    <text evidence="13">Homodimer.</text>
</comment>
<keyword evidence="6 13" id="KW-0547">Nucleotide-binding</keyword>
<feature type="binding site" evidence="13">
    <location>
        <position position="333"/>
    </location>
    <ligand>
        <name>Zn(2+)</name>
        <dbReference type="ChEBI" id="CHEBI:29105"/>
        <note>catalytic</note>
    </ligand>
</feature>
<dbReference type="InterPro" id="IPR033728">
    <property type="entry name" value="ThrRS_core"/>
</dbReference>
<comment type="cofactor">
    <cofactor evidence="13">
        <name>Zn(2+)</name>
        <dbReference type="ChEBI" id="CHEBI:29105"/>
    </cofactor>
    <text evidence="13">Binds 1 zinc ion per subunit.</text>
</comment>
<dbReference type="GO" id="GO:0140096">
    <property type="term" value="F:catalytic activity, acting on a protein"/>
    <property type="evidence" value="ECO:0007669"/>
    <property type="project" value="UniProtKB-ARBA"/>
</dbReference>
<evidence type="ECO:0000256" key="6">
    <source>
        <dbReference type="ARBA" id="ARBA00022741"/>
    </source>
</evidence>
<proteinExistence type="inferred from homology"/>
<reference evidence="15 16" key="1">
    <citation type="submission" date="2015-09" db="EMBL/GenBank/DDBJ databases">
        <authorList>
            <consortium name="Pathogen Informatics"/>
        </authorList>
    </citation>
    <scope>NUCLEOTIDE SEQUENCE [LARGE SCALE GENOMIC DNA]</scope>
    <source>
        <strain evidence="15 16">2789STDY5834865</strain>
    </source>
</reference>
<evidence type="ECO:0000256" key="4">
    <source>
        <dbReference type="ARBA" id="ARBA00022598"/>
    </source>
</evidence>
<sequence length="584" mass="66986">MKIILPDGSVQEAEDELRAIRHTASHVLAQAVKRLYPDTKLAIGPAIDDGFYYDFDREGGFTPEDLEKLEAEMTRIVKENLPVKPFVLPRAEAIKFMEEKGEPYKVELIEDLPEDETISFYQQGEFVDLCAGPHIMYTKGVKAFKLTSIAGAYWRGSEKNKMLTRIYGTAFANKTDLESYLTMMEEAKKRDHRKLGKELGLFMFAEEGPGFPFFLPKGMTLKNTLIDYWREIHCRDGYQEVSTPIILSRKLWENSGHWDHYKDNMYTTVIDEEDYAVKPMNCPGGMLVYKNQPHSYRDLPLKVGELGLVHRHEKSGQLHGLMRVRCFTQDDAHIFMRDDQIEDQIKGVTKLINEVYTQFGFEYFVELSTRPEDSMGSDEDWEMATNGLKKALEDMGLDYIVNEGDGAFYGPKIDFHLRDSLGRTWQCGTIQLDFQMPQRFDLEYTAEDGSKKRPIMIHRVCFGSIERFIGILIEHFAGKFPVWLAPVQVKVIPVSEKSMDYATGVYEKLKAAGIRTELDHKDEKVGYKIRQAQLEKVPYMLVLGEKEAAEGAITVRSRDKGDLGAAQLDAFIEDIKKMIETKEK</sequence>
<keyword evidence="4 13" id="KW-0436">Ligase</keyword>
<dbReference type="EMBL" id="CZAB01000082">
    <property type="protein sequence ID" value="CUQ07356.1"/>
    <property type="molecule type" value="Genomic_DNA"/>
</dbReference>
<dbReference type="SUPFAM" id="SSF55681">
    <property type="entry name" value="Class II aaRS and biotin synthetases"/>
    <property type="match status" value="1"/>
</dbReference>
<dbReference type="FunFam" id="3.30.930.10:FF:000002">
    <property type="entry name" value="Threonine--tRNA ligase"/>
    <property type="match status" value="1"/>
</dbReference>
<evidence type="ECO:0000256" key="11">
    <source>
        <dbReference type="ARBA" id="ARBA00023146"/>
    </source>
</evidence>
<dbReference type="InterPro" id="IPR004154">
    <property type="entry name" value="Anticodon-bd"/>
</dbReference>
<evidence type="ECO:0000256" key="12">
    <source>
        <dbReference type="ARBA" id="ARBA00049515"/>
    </source>
</evidence>
<evidence type="ECO:0000313" key="15">
    <source>
        <dbReference type="EMBL" id="CUQ07356.1"/>
    </source>
</evidence>
<dbReference type="Pfam" id="PF07973">
    <property type="entry name" value="tRNA_SAD"/>
    <property type="match status" value="1"/>
</dbReference>
<dbReference type="GO" id="GO:0000049">
    <property type="term" value="F:tRNA binding"/>
    <property type="evidence" value="ECO:0007669"/>
    <property type="project" value="UniProtKB-KW"/>
</dbReference>
<evidence type="ECO:0000256" key="3">
    <source>
        <dbReference type="ARBA" id="ARBA00022555"/>
    </source>
</evidence>
<dbReference type="Gene3D" id="3.30.980.10">
    <property type="entry name" value="Threonyl-trna Synthetase, Chain A, domain 2"/>
    <property type="match status" value="1"/>
</dbReference>
<dbReference type="GO" id="GO:0016787">
    <property type="term" value="F:hydrolase activity"/>
    <property type="evidence" value="ECO:0007669"/>
    <property type="project" value="UniProtKB-KW"/>
</dbReference>
<evidence type="ECO:0000256" key="1">
    <source>
        <dbReference type="ARBA" id="ARBA00008226"/>
    </source>
</evidence>
<feature type="domain" description="Aminoacyl-transfer RNA synthetases class-II family profile" evidence="14">
    <location>
        <begin position="216"/>
        <end position="481"/>
    </location>
</feature>
<dbReference type="InterPro" id="IPR002320">
    <property type="entry name" value="Thr-tRNA-ligase_IIa"/>
</dbReference>
<protein>
    <recommendedName>
        <fullName evidence="13">Threonine--tRNA ligase</fullName>
        <ecNumber evidence="13">6.1.1.3</ecNumber>
    </recommendedName>
    <alternativeName>
        <fullName evidence="13">Threonyl-tRNA synthetase</fullName>
        <shortName evidence="13">ThrRS</shortName>
    </alternativeName>
</protein>
<dbReference type="SUPFAM" id="SSF55186">
    <property type="entry name" value="ThrRS/AlaRS common domain"/>
    <property type="match status" value="1"/>
</dbReference>
<dbReference type="EC" id="6.1.1.3" evidence="13"/>
<evidence type="ECO:0000313" key="16">
    <source>
        <dbReference type="Proteomes" id="UP000095512"/>
    </source>
</evidence>
<dbReference type="PANTHER" id="PTHR11451">
    <property type="entry name" value="THREONINE-TRNA LIGASE"/>
    <property type="match status" value="1"/>
</dbReference>
<evidence type="ECO:0000256" key="2">
    <source>
        <dbReference type="ARBA" id="ARBA00022490"/>
    </source>
</evidence>
<keyword evidence="3 13" id="KW-0820">tRNA-binding</keyword>
<dbReference type="RefSeq" id="WP_022203502.1">
    <property type="nucleotide sequence ID" value="NZ_CATYWZ010000118.1"/>
</dbReference>
<dbReference type="Gene3D" id="3.30.930.10">
    <property type="entry name" value="Bira Bifunctional Protein, Domain 2"/>
    <property type="match status" value="1"/>
</dbReference>
<dbReference type="SUPFAM" id="SSF52954">
    <property type="entry name" value="Class II aaRS ABD-related"/>
    <property type="match status" value="1"/>
</dbReference>
<dbReference type="Proteomes" id="UP000095512">
    <property type="component" value="Unassembled WGS sequence"/>
</dbReference>
<comment type="subcellular location">
    <subcellularLocation>
        <location evidence="13">Cytoplasm</location>
    </subcellularLocation>
</comment>
<accession>A0A174TE24</accession>
<evidence type="ECO:0000256" key="9">
    <source>
        <dbReference type="ARBA" id="ARBA00022884"/>
    </source>
</evidence>
<dbReference type="GO" id="GO:0006435">
    <property type="term" value="P:threonyl-tRNA aminoacylation"/>
    <property type="evidence" value="ECO:0007669"/>
    <property type="project" value="UniProtKB-UniRule"/>
</dbReference>
<keyword evidence="2 13" id="KW-0963">Cytoplasm</keyword>
<name>A0A174TE24_9FIRM</name>
<keyword evidence="8 13" id="KW-0067">ATP-binding</keyword>
<dbReference type="SMART" id="SM00863">
    <property type="entry name" value="tRNA_SAD"/>
    <property type="match status" value="1"/>
</dbReference>
<dbReference type="GO" id="GO:0004829">
    <property type="term" value="F:threonine-tRNA ligase activity"/>
    <property type="evidence" value="ECO:0007669"/>
    <property type="project" value="UniProtKB-UniRule"/>
</dbReference>
<dbReference type="Gene3D" id="3.30.54.20">
    <property type="match status" value="1"/>
</dbReference>
<keyword evidence="11 13" id="KW-0030">Aminoacyl-tRNA synthetase</keyword>
<evidence type="ECO:0000256" key="7">
    <source>
        <dbReference type="ARBA" id="ARBA00022833"/>
    </source>
</evidence>
<dbReference type="Gene3D" id="3.40.50.800">
    <property type="entry name" value="Anticodon-binding domain"/>
    <property type="match status" value="1"/>
</dbReference>
<dbReference type="InterPro" id="IPR045864">
    <property type="entry name" value="aa-tRNA-synth_II/BPL/LPL"/>
</dbReference>
<keyword evidence="15" id="KW-0378">Hydrolase</keyword>
<comment type="caution">
    <text evidence="13">Lacks conserved residue(s) required for the propagation of feature annotation.</text>
</comment>
<evidence type="ECO:0000256" key="13">
    <source>
        <dbReference type="HAMAP-Rule" id="MF_00184"/>
    </source>
</evidence>
<keyword evidence="7 13" id="KW-0862">Zinc</keyword>
<dbReference type="InterPro" id="IPR002314">
    <property type="entry name" value="aa-tRNA-synt_IIb"/>
</dbReference>
<dbReference type="InterPro" id="IPR036621">
    <property type="entry name" value="Anticodon-bd_dom_sf"/>
</dbReference>
<dbReference type="Pfam" id="PF03129">
    <property type="entry name" value="HGTP_anticodon"/>
    <property type="match status" value="1"/>
</dbReference>
<dbReference type="InterPro" id="IPR012947">
    <property type="entry name" value="tRNA_SAD"/>
</dbReference>
<feature type="binding site" evidence="13">
    <location>
        <position position="458"/>
    </location>
    <ligand>
        <name>Zn(2+)</name>
        <dbReference type="ChEBI" id="CHEBI:29105"/>
        <note>catalytic</note>
    </ligand>
</feature>
<dbReference type="FunFam" id="3.30.980.10:FF:000005">
    <property type="entry name" value="Threonyl-tRNA synthetase, mitochondrial"/>
    <property type="match status" value="1"/>
</dbReference>
<keyword evidence="5 13" id="KW-0479">Metal-binding</keyword>
<dbReference type="FunFam" id="3.40.50.800:FF:000001">
    <property type="entry name" value="Threonine--tRNA ligase"/>
    <property type="match status" value="1"/>
</dbReference>
<evidence type="ECO:0000256" key="8">
    <source>
        <dbReference type="ARBA" id="ARBA00022840"/>
    </source>
</evidence>
<dbReference type="GO" id="GO:0016740">
    <property type="term" value="F:transferase activity"/>
    <property type="evidence" value="ECO:0007669"/>
    <property type="project" value="UniProtKB-ARBA"/>
</dbReference>
<dbReference type="CDD" id="cd00771">
    <property type="entry name" value="ThrRS_core"/>
    <property type="match status" value="1"/>
</dbReference>
<dbReference type="FunFam" id="3.30.54.20:FF:000002">
    <property type="entry name" value="Threonine--tRNA ligase"/>
    <property type="match status" value="1"/>
</dbReference>